<dbReference type="Proteomes" id="UP001240447">
    <property type="component" value="Unassembled WGS sequence"/>
</dbReference>
<gene>
    <name evidence="1" type="ORF">J2S59_003904</name>
</gene>
<dbReference type="NCBIfam" id="NF040618">
    <property type="entry name" value="PPA1309_fam"/>
    <property type="match status" value="1"/>
</dbReference>
<reference evidence="1 2" key="1">
    <citation type="submission" date="2023-07" db="EMBL/GenBank/DDBJ databases">
        <title>Sequencing the genomes of 1000 actinobacteria strains.</title>
        <authorList>
            <person name="Klenk H.-P."/>
        </authorList>
    </citation>
    <scope>NUCLEOTIDE SEQUENCE [LARGE SCALE GENOMIC DNA]</scope>
    <source>
        <strain evidence="1 2">GD13</strain>
    </source>
</reference>
<dbReference type="RefSeq" id="WP_068120891.1">
    <property type="nucleotide sequence ID" value="NZ_CCXJ01000321.1"/>
</dbReference>
<dbReference type="EMBL" id="JAUSQM010000001">
    <property type="protein sequence ID" value="MDP9824095.1"/>
    <property type="molecule type" value="Genomic_DNA"/>
</dbReference>
<evidence type="ECO:0000313" key="2">
    <source>
        <dbReference type="Proteomes" id="UP001240447"/>
    </source>
</evidence>
<name>A0ABT9NUH8_9ACTN</name>
<dbReference type="InterPro" id="IPR047681">
    <property type="entry name" value="PPA1309-like"/>
</dbReference>
<proteinExistence type="predicted"/>
<sequence>MVEPVETHGLSVAVEEIEAHVAGDGWDQPARLYALARTRDLIVREPGLADALGLAGDPDEIDDEALTPVEQEHVPVDRSLEEVLEAITWPAEVFGCAVVVERLVLPPEADADMPDDPAEAETYAASHPGREDVRMIAAVDRDGGRWCALRLRSHDEDKAVVTGPDLVPALLDLLSTTLMD</sequence>
<organism evidence="1 2">
    <name type="scientific">Nocardioides massiliensis</name>
    <dbReference type="NCBI Taxonomy" id="1325935"/>
    <lineage>
        <taxon>Bacteria</taxon>
        <taxon>Bacillati</taxon>
        <taxon>Actinomycetota</taxon>
        <taxon>Actinomycetes</taxon>
        <taxon>Propionibacteriales</taxon>
        <taxon>Nocardioidaceae</taxon>
        <taxon>Nocardioides</taxon>
    </lineage>
</organism>
<protein>
    <submittedName>
        <fullName evidence="1">Uncharacterized protein</fullName>
    </submittedName>
</protein>
<accession>A0ABT9NUH8</accession>
<keyword evidence="2" id="KW-1185">Reference proteome</keyword>
<comment type="caution">
    <text evidence="1">The sequence shown here is derived from an EMBL/GenBank/DDBJ whole genome shotgun (WGS) entry which is preliminary data.</text>
</comment>
<evidence type="ECO:0000313" key="1">
    <source>
        <dbReference type="EMBL" id="MDP9824095.1"/>
    </source>
</evidence>